<evidence type="ECO:0000256" key="1">
    <source>
        <dbReference type="ARBA" id="ARBA00004496"/>
    </source>
</evidence>
<feature type="compositionally biased region" description="Basic and acidic residues" evidence="5">
    <location>
        <begin position="178"/>
        <end position="193"/>
    </location>
</feature>
<comment type="subcellular location">
    <subcellularLocation>
        <location evidence="1">Cytoplasm</location>
    </subcellularLocation>
</comment>
<comment type="caution">
    <text evidence="6">The sequence shown here is derived from an EMBL/GenBank/DDBJ whole genome shotgun (WGS) entry which is preliminary data.</text>
</comment>
<dbReference type="PANTHER" id="PTHR16290:SF0">
    <property type="entry name" value="DECAPPING PROTEIN 1, ISOFORM A"/>
    <property type="match status" value="1"/>
</dbReference>
<dbReference type="InterPro" id="IPR011993">
    <property type="entry name" value="PH-like_dom_sf"/>
</dbReference>
<sequence length="375" mass="42681">MEKSSLIDAEKSAPINLKSIQRIDSTGIEIVDIASQVALYNFHIELEKWESTGIGGALFLYRRSVQPYHGLIIMNRNSTTDYFELITHDMELKLQEPYFLYRNNMGKIFGSWFYDEKDFKRITKKIQTIILKQTVTPRLRSASDSDTKNGTACEGFLALLSQATDEYYTKNEANNQTKNKDVDNNLNSHSEKKPHQKFAKSFTKSPKNFITRSISHDNSTSPRKRFMSTGSFNADSASHSKSFGQFQNTVSNGNEKIAVKDFKASHLSRENKVAPPSLSPLFSHDEISTPIFENKSTCNISNLQHSNISDNSRNISTSNQSFDTQDWKTHLSSDCDAHFTSMKQVLKSHIEDNPNMMLKIHEAYVSSLRSLFIKN</sequence>
<proteinExistence type="inferred from homology"/>
<evidence type="ECO:0000256" key="5">
    <source>
        <dbReference type="SAM" id="MobiDB-lite"/>
    </source>
</evidence>
<comment type="similarity">
    <text evidence="2">Belongs to the DCP1 family.</text>
</comment>
<evidence type="ECO:0000313" key="6">
    <source>
        <dbReference type="EMBL" id="GIY71676.1"/>
    </source>
</evidence>
<dbReference type="GO" id="GO:0000932">
    <property type="term" value="C:P-body"/>
    <property type="evidence" value="ECO:0007669"/>
    <property type="project" value="TreeGrafter"/>
</dbReference>
<protein>
    <submittedName>
        <fullName evidence="6">Uncharacterized protein</fullName>
    </submittedName>
</protein>
<dbReference type="GO" id="GO:0003729">
    <property type="term" value="F:mRNA binding"/>
    <property type="evidence" value="ECO:0007669"/>
    <property type="project" value="TreeGrafter"/>
</dbReference>
<dbReference type="GO" id="GO:0008047">
    <property type="term" value="F:enzyme activator activity"/>
    <property type="evidence" value="ECO:0007669"/>
    <property type="project" value="InterPro"/>
</dbReference>
<evidence type="ECO:0000256" key="2">
    <source>
        <dbReference type="ARBA" id="ARBA00008778"/>
    </source>
</evidence>
<dbReference type="SUPFAM" id="SSF50729">
    <property type="entry name" value="PH domain-like"/>
    <property type="match status" value="1"/>
</dbReference>
<reference evidence="6 7" key="1">
    <citation type="submission" date="2021-06" db="EMBL/GenBank/DDBJ databases">
        <title>Caerostris darwini draft genome.</title>
        <authorList>
            <person name="Kono N."/>
            <person name="Arakawa K."/>
        </authorList>
    </citation>
    <scope>NUCLEOTIDE SEQUENCE [LARGE SCALE GENOMIC DNA]</scope>
</reference>
<dbReference type="PANTHER" id="PTHR16290">
    <property type="entry name" value="TRANSCRIPTION FACTOR SMIF DECAPPING ENZYME DCP1"/>
    <property type="match status" value="1"/>
</dbReference>
<name>A0AAV4VMK4_9ARAC</name>
<accession>A0AAV4VMK4</accession>
<dbReference type="GO" id="GO:0031087">
    <property type="term" value="P:deadenylation-independent decapping of nuclear-transcribed mRNA"/>
    <property type="evidence" value="ECO:0007669"/>
    <property type="project" value="TreeGrafter"/>
</dbReference>
<gene>
    <name evidence="6" type="primary">AVEN_38175_1</name>
    <name evidence="6" type="ORF">CDAR_259712</name>
</gene>
<keyword evidence="3" id="KW-0963">Cytoplasm</keyword>
<evidence type="ECO:0000256" key="4">
    <source>
        <dbReference type="ARBA" id="ARBA00022664"/>
    </source>
</evidence>
<dbReference type="GO" id="GO:0006397">
    <property type="term" value="P:mRNA processing"/>
    <property type="evidence" value="ECO:0007669"/>
    <property type="project" value="UniProtKB-KW"/>
</dbReference>
<keyword evidence="7" id="KW-1185">Reference proteome</keyword>
<feature type="region of interest" description="Disordered" evidence="5">
    <location>
        <begin position="171"/>
        <end position="202"/>
    </location>
</feature>
<organism evidence="6 7">
    <name type="scientific">Caerostris darwini</name>
    <dbReference type="NCBI Taxonomy" id="1538125"/>
    <lineage>
        <taxon>Eukaryota</taxon>
        <taxon>Metazoa</taxon>
        <taxon>Ecdysozoa</taxon>
        <taxon>Arthropoda</taxon>
        <taxon>Chelicerata</taxon>
        <taxon>Arachnida</taxon>
        <taxon>Araneae</taxon>
        <taxon>Araneomorphae</taxon>
        <taxon>Entelegynae</taxon>
        <taxon>Araneoidea</taxon>
        <taxon>Araneidae</taxon>
        <taxon>Caerostris</taxon>
    </lineage>
</organism>
<dbReference type="Proteomes" id="UP001054837">
    <property type="component" value="Unassembled WGS sequence"/>
</dbReference>
<keyword evidence="4" id="KW-0507">mRNA processing</keyword>
<evidence type="ECO:0000313" key="7">
    <source>
        <dbReference type="Proteomes" id="UP001054837"/>
    </source>
</evidence>
<dbReference type="Gene3D" id="2.30.29.30">
    <property type="entry name" value="Pleckstrin-homology domain (PH domain)/Phosphotyrosine-binding domain (PTB)"/>
    <property type="match status" value="1"/>
</dbReference>
<dbReference type="Pfam" id="PF06058">
    <property type="entry name" value="DCP1"/>
    <property type="match status" value="1"/>
</dbReference>
<dbReference type="CDD" id="cd09804">
    <property type="entry name" value="Dcp1"/>
    <property type="match status" value="1"/>
</dbReference>
<dbReference type="InterPro" id="IPR010334">
    <property type="entry name" value="Dcp1"/>
</dbReference>
<evidence type="ECO:0000256" key="3">
    <source>
        <dbReference type="ARBA" id="ARBA00022490"/>
    </source>
</evidence>
<dbReference type="GO" id="GO:0000290">
    <property type="term" value="P:deadenylation-dependent decapping of nuclear-transcribed mRNA"/>
    <property type="evidence" value="ECO:0007669"/>
    <property type="project" value="InterPro"/>
</dbReference>
<dbReference type="AlphaFoldDB" id="A0AAV4VMK4"/>
<dbReference type="EMBL" id="BPLQ01013371">
    <property type="protein sequence ID" value="GIY71676.1"/>
    <property type="molecule type" value="Genomic_DNA"/>
</dbReference>